<organism evidence="12 13">
    <name type="scientific">Armadillidium nasatum</name>
    <dbReference type="NCBI Taxonomy" id="96803"/>
    <lineage>
        <taxon>Eukaryota</taxon>
        <taxon>Metazoa</taxon>
        <taxon>Ecdysozoa</taxon>
        <taxon>Arthropoda</taxon>
        <taxon>Crustacea</taxon>
        <taxon>Multicrustacea</taxon>
        <taxon>Malacostraca</taxon>
        <taxon>Eumalacostraca</taxon>
        <taxon>Peracarida</taxon>
        <taxon>Isopoda</taxon>
        <taxon>Oniscidea</taxon>
        <taxon>Crinocheta</taxon>
        <taxon>Armadillidiidae</taxon>
        <taxon>Armadillidium</taxon>
    </lineage>
</organism>
<keyword evidence="6 11" id="KW-1133">Transmembrane helix</keyword>
<evidence type="ECO:0000256" key="10">
    <source>
        <dbReference type="SAM" id="MobiDB-lite"/>
    </source>
</evidence>
<accession>A0A5N5TGY8</accession>
<proteinExistence type="predicted"/>
<comment type="caution">
    <text evidence="12">The sequence shown here is derived from an EMBL/GenBank/DDBJ whole genome shotgun (WGS) entry which is preliminary data.</text>
</comment>
<feature type="transmembrane region" description="Helical" evidence="11">
    <location>
        <begin position="6"/>
        <end position="25"/>
    </location>
</feature>
<evidence type="ECO:0000256" key="7">
    <source>
        <dbReference type="ARBA" id="ARBA00023034"/>
    </source>
</evidence>
<keyword evidence="13" id="KW-1185">Reference proteome</keyword>
<feature type="region of interest" description="Disordered" evidence="10">
    <location>
        <begin position="159"/>
        <end position="181"/>
    </location>
</feature>
<keyword evidence="7" id="KW-0333">Golgi apparatus</keyword>
<evidence type="ECO:0000256" key="8">
    <source>
        <dbReference type="ARBA" id="ARBA00023128"/>
    </source>
</evidence>
<dbReference type="EMBL" id="SEYY01001058">
    <property type="protein sequence ID" value="KAB7505916.1"/>
    <property type="molecule type" value="Genomic_DNA"/>
</dbReference>
<gene>
    <name evidence="12" type="ORF">Anas_02104</name>
</gene>
<reference evidence="12 13" key="1">
    <citation type="journal article" date="2019" name="PLoS Biol.">
        <title>Sex chromosomes control vertical transmission of feminizing Wolbachia symbionts in an isopod.</title>
        <authorList>
            <person name="Becking T."/>
            <person name="Chebbi M.A."/>
            <person name="Giraud I."/>
            <person name="Moumen B."/>
            <person name="Laverre T."/>
            <person name="Caubet Y."/>
            <person name="Peccoud J."/>
            <person name="Gilbert C."/>
            <person name="Cordaux R."/>
        </authorList>
    </citation>
    <scope>NUCLEOTIDE SEQUENCE [LARGE SCALE GENOMIC DNA]</scope>
    <source>
        <strain evidence="12">ANa2</strain>
        <tissue evidence="12">Whole body excluding digestive tract and cuticle</tissue>
    </source>
</reference>
<evidence type="ECO:0000256" key="11">
    <source>
        <dbReference type="SAM" id="Phobius"/>
    </source>
</evidence>
<dbReference type="Pfam" id="PF07406">
    <property type="entry name" value="NICE-3"/>
    <property type="match status" value="1"/>
</dbReference>
<dbReference type="GO" id="GO:0005739">
    <property type="term" value="C:mitochondrion"/>
    <property type="evidence" value="ECO:0007669"/>
    <property type="project" value="UniProtKB-SubCell"/>
</dbReference>
<dbReference type="Proteomes" id="UP000326759">
    <property type="component" value="Unassembled WGS sequence"/>
</dbReference>
<name>A0A5N5TGY8_9CRUS</name>
<keyword evidence="9 11" id="KW-0472">Membrane</keyword>
<evidence type="ECO:0000256" key="3">
    <source>
        <dbReference type="ARBA" id="ARBA00004173"/>
    </source>
</evidence>
<evidence type="ECO:0000313" key="12">
    <source>
        <dbReference type="EMBL" id="KAB7505916.1"/>
    </source>
</evidence>
<evidence type="ECO:0000256" key="2">
    <source>
        <dbReference type="ARBA" id="ARBA00004167"/>
    </source>
</evidence>
<comment type="subcellular location">
    <subcellularLocation>
        <location evidence="4">Golgi apparatus</location>
    </subcellularLocation>
    <subcellularLocation>
        <location evidence="2">Membrane</location>
        <topology evidence="2">Single-pass membrane protein</topology>
    </subcellularLocation>
    <subcellularLocation>
        <location evidence="3">Mitochondrion</location>
    </subcellularLocation>
</comment>
<dbReference type="AlphaFoldDB" id="A0A5N5TGY8"/>
<protein>
    <submittedName>
        <fullName evidence="12">Uncharacterized protein</fullName>
    </submittedName>
</protein>
<dbReference type="OrthoDB" id="5960253at2759"/>
<evidence type="ECO:0000313" key="13">
    <source>
        <dbReference type="Proteomes" id="UP000326759"/>
    </source>
</evidence>
<evidence type="ECO:0000256" key="1">
    <source>
        <dbReference type="ARBA" id="ARBA00002620"/>
    </source>
</evidence>
<dbReference type="PANTHER" id="PTHR21425:SF2">
    <property type="entry name" value="PROTEIN C1ORF43"/>
    <property type="match status" value="1"/>
</dbReference>
<dbReference type="InterPro" id="IPR010876">
    <property type="entry name" value="C1orf43"/>
</dbReference>
<keyword evidence="5 11" id="KW-0812">Transmembrane</keyword>
<dbReference type="GO" id="GO:0016020">
    <property type="term" value="C:membrane"/>
    <property type="evidence" value="ECO:0007669"/>
    <property type="project" value="UniProtKB-SubCell"/>
</dbReference>
<evidence type="ECO:0000256" key="4">
    <source>
        <dbReference type="ARBA" id="ARBA00004555"/>
    </source>
</evidence>
<evidence type="ECO:0000256" key="9">
    <source>
        <dbReference type="ARBA" id="ARBA00023136"/>
    </source>
</evidence>
<sequence>MPSVVAISFLILGSVIFSFTLVIVCGKRKLYQRKLCSRRDPHIPGEEAKKFADENDKHFPSYYFRMKAVDNMKYLEEEIKCIDGSPRRGGRESIRSFLVNLSSSGGILSDVEPRIIHELCDQYNHARHHPSPFTAENFSSFQALLTKILHSARRSRHSERHTSLCGGNVASSDHDSAIDEPDQIGDDDNLLVSEVNLVLVHRPTELLTNDEDSYETPV</sequence>
<evidence type="ECO:0000256" key="5">
    <source>
        <dbReference type="ARBA" id="ARBA00022692"/>
    </source>
</evidence>
<dbReference type="PANTHER" id="PTHR21425">
    <property type="entry name" value="NICE-3"/>
    <property type="match status" value="1"/>
</dbReference>
<evidence type="ECO:0000256" key="6">
    <source>
        <dbReference type="ARBA" id="ARBA00022989"/>
    </source>
</evidence>
<keyword evidence="8" id="KW-0496">Mitochondrion</keyword>
<dbReference type="GO" id="GO:0005794">
    <property type="term" value="C:Golgi apparatus"/>
    <property type="evidence" value="ECO:0007669"/>
    <property type="project" value="UniProtKB-SubCell"/>
</dbReference>
<comment type="function">
    <text evidence="1">General regulator of phagocytosis. Required to uptake Gram negative bacterium by macrophages.</text>
</comment>